<name>A0A1H3L133_9BURK</name>
<organism evidence="2 3">
    <name type="scientific">Delftia lacustris</name>
    <dbReference type="NCBI Taxonomy" id="558537"/>
    <lineage>
        <taxon>Bacteria</taxon>
        <taxon>Pseudomonadati</taxon>
        <taxon>Pseudomonadota</taxon>
        <taxon>Betaproteobacteria</taxon>
        <taxon>Burkholderiales</taxon>
        <taxon>Comamonadaceae</taxon>
        <taxon>Delftia</taxon>
    </lineage>
</organism>
<evidence type="ECO:0000313" key="2">
    <source>
        <dbReference type="EMBL" id="SDY58142.1"/>
    </source>
</evidence>
<dbReference type="GeneID" id="94690466"/>
<evidence type="ECO:0000313" key="3">
    <source>
        <dbReference type="Proteomes" id="UP000183417"/>
    </source>
</evidence>
<feature type="region of interest" description="Disordered" evidence="1">
    <location>
        <begin position="35"/>
        <end position="85"/>
    </location>
</feature>
<accession>A0A1H3L133</accession>
<protein>
    <submittedName>
        <fullName evidence="2">Uncharacterized protein</fullName>
    </submittedName>
</protein>
<reference evidence="2 3" key="1">
    <citation type="submission" date="2016-10" db="EMBL/GenBank/DDBJ databases">
        <authorList>
            <person name="de Groot N.N."/>
        </authorList>
    </citation>
    <scope>NUCLEOTIDE SEQUENCE [LARGE SCALE GENOMIC DNA]</scope>
    <source>
        <strain evidence="2 3">LMG 24775</strain>
    </source>
</reference>
<dbReference type="AlphaFoldDB" id="A0A1H3L133"/>
<evidence type="ECO:0000256" key="1">
    <source>
        <dbReference type="SAM" id="MobiDB-lite"/>
    </source>
</evidence>
<dbReference type="PROSITE" id="PS51257">
    <property type="entry name" value="PROKAR_LIPOPROTEIN"/>
    <property type="match status" value="1"/>
</dbReference>
<gene>
    <name evidence="2" type="ORF">SAMN05421547_1067</name>
</gene>
<dbReference type="RefSeq" id="WP_016445614.1">
    <property type="nucleotide sequence ID" value="NZ_CP141274.1"/>
</dbReference>
<dbReference type="Proteomes" id="UP000183417">
    <property type="component" value="Unassembled WGS sequence"/>
</dbReference>
<sequence>MRIAVGLFFAAMIVAGCATTEQPDGSTRVSVSLSDKLGLQPRNAPRTPASAPEAAPAADSARAPAPAVGAGRQSDTPSSAPAAPRVSETKLAGVFAKHPYDGTSKTYFPRVAVTVTDWSRNDCWIGTATIWWSKSKSEPVPAFSVCWGQSVGYAVNNAANLHLFMQQTAVEHSGNVRTVGPKPPMLSIPDRQPISERQQLAFQGFVQQLVLDTGWQPGAPTNLWLVGYDANAVIKPTVPPASSNGASQPVDAKTKAQLEQALSCTAIGPRFELAESLLKQSGWNPDQGVTPVTLTEPVKVYGVSVRKVAVSRDGGEQTYRSYLPGLTVQQLAKSGSLKLGKDGKTYGRLTKVGALSAGMEGGEATLTCTVNTEGSEG</sequence>
<feature type="compositionally biased region" description="Low complexity" evidence="1">
    <location>
        <begin position="44"/>
        <end position="67"/>
    </location>
</feature>
<proteinExistence type="predicted"/>
<dbReference type="EMBL" id="FNPE01000006">
    <property type="protein sequence ID" value="SDY58142.1"/>
    <property type="molecule type" value="Genomic_DNA"/>
</dbReference>